<dbReference type="GO" id="GO:0016491">
    <property type="term" value="F:oxidoreductase activity"/>
    <property type="evidence" value="ECO:0007669"/>
    <property type="project" value="TreeGrafter"/>
</dbReference>
<evidence type="ECO:0000313" key="5">
    <source>
        <dbReference type="Proteomes" id="UP000539642"/>
    </source>
</evidence>
<keyword evidence="5" id="KW-1185">Reference proteome</keyword>
<dbReference type="InterPro" id="IPR024673">
    <property type="entry name" value="Octahem_Cyt_c"/>
</dbReference>
<dbReference type="InterPro" id="IPR036280">
    <property type="entry name" value="Multihaem_cyt_sf"/>
</dbReference>
<evidence type="ECO:0008006" key="6">
    <source>
        <dbReference type="Google" id="ProtNLM"/>
    </source>
</evidence>
<dbReference type="PROSITE" id="PS51257">
    <property type="entry name" value="PROKAR_LIPOPROTEIN"/>
    <property type="match status" value="1"/>
</dbReference>
<dbReference type="RefSeq" id="WP_183349036.1">
    <property type="nucleotide sequence ID" value="NZ_JACHEO010000003.1"/>
</dbReference>
<feature type="chain" id="PRO_5032816726" description="Cytochrome C" evidence="3">
    <location>
        <begin position="22"/>
        <end position="682"/>
    </location>
</feature>
<protein>
    <recommendedName>
        <fullName evidence="6">Cytochrome C</fullName>
    </recommendedName>
</protein>
<keyword evidence="1 3" id="KW-0732">Signal</keyword>
<dbReference type="AlphaFoldDB" id="A0A840V0L1"/>
<organism evidence="4 5">
    <name type="scientific">Desulfoprunum benzoelyticum</name>
    <dbReference type="NCBI Taxonomy" id="1506996"/>
    <lineage>
        <taxon>Bacteria</taxon>
        <taxon>Pseudomonadati</taxon>
        <taxon>Thermodesulfobacteriota</taxon>
        <taxon>Desulfobulbia</taxon>
        <taxon>Desulfobulbales</taxon>
        <taxon>Desulfobulbaceae</taxon>
        <taxon>Desulfoprunum</taxon>
    </lineage>
</organism>
<dbReference type="Gene3D" id="1.10.1130.10">
    <property type="entry name" value="Flavocytochrome C3, Chain A"/>
    <property type="match status" value="2"/>
</dbReference>
<accession>A0A840V0L1</accession>
<dbReference type="PANTHER" id="PTHR35038:SF5">
    <property type="entry name" value="CYTOCHROME C-TYPE PROTEIN NRFB"/>
    <property type="match status" value="1"/>
</dbReference>
<comment type="caution">
    <text evidence="4">The sequence shown here is derived from an EMBL/GenBank/DDBJ whole genome shotgun (WGS) entry which is preliminary data.</text>
</comment>
<evidence type="ECO:0000256" key="3">
    <source>
        <dbReference type="SAM" id="SignalP"/>
    </source>
</evidence>
<feature type="signal peptide" evidence="3">
    <location>
        <begin position="1"/>
        <end position="21"/>
    </location>
</feature>
<sequence>MKNTTLVMASLCVLVGSSCFAADRSIEMSTFPALATLGQSVQFECTGVGSWRAPLSSARIIITNPQRQSGSTEVTRRKMTIDGLTADFKYTIPANEPAGNWKYTCILQDRSGKVRQSVDFVVKESADVGTEPPPGTGSPSPGGGLVDGPIPAHNTITAYNGPATCITCHQEEADDMLDSLHMQWAGPTSDLTNTNGEQLGKGVGGINTFCTYAVSSKGACYSCHVRADGNAPHPPEAADVDCLMCHSDTYQRTTVADPGNAVTVTNVLGQLKTYLFGKQDAQGNYTTAPDFTKMPAGTTMVNLARTVHLPTNQSCLRCHATAGGGDWTKRGDMGLNSTDATIDQDVHLAKAGANLTCASCHASANHKIGGRGIDLRATEAPNPTCQSCHTAAPHSNTTLNRHAQGQVSCQTCHITTYAKGGATEMSRDWRTPVWNPAFCSGQGGFIGEEVRQAYVKPEYVWFDGTSSVYNVGETITPDAQGIYPMARANGAPFDGKSKIVPIKRHFTIMPLHESGKIIPPAIMWMFMTGNFDAAVQEGMKEQGMTGSYKLVEADAEMLITHGVEPKSKAPSCTSCHDGSGATADGKGMIPFAALGYHQLPAQVSSCTLCHESKSQPFETMHQTHRSRDISCTSCHTPAPTGLVQSRNVLCSSCHDSKSWSGSSSHKKHLDKGFECATCHNFS</sequence>
<reference evidence="4 5" key="1">
    <citation type="submission" date="2020-08" db="EMBL/GenBank/DDBJ databases">
        <title>Genomic Encyclopedia of Type Strains, Phase IV (KMG-IV): sequencing the most valuable type-strain genomes for metagenomic binning, comparative biology and taxonomic classification.</title>
        <authorList>
            <person name="Goeker M."/>
        </authorList>
    </citation>
    <scope>NUCLEOTIDE SEQUENCE [LARGE SCALE GENOMIC DNA]</scope>
    <source>
        <strain evidence="4 5">DSM 28570</strain>
    </source>
</reference>
<dbReference type="InterPro" id="IPR051829">
    <property type="entry name" value="Multiheme_Cytochr_ET"/>
</dbReference>
<feature type="region of interest" description="Disordered" evidence="2">
    <location>
        <begin position="124"/>
        <end position="145"/>
    </location>
</feature>
<proteinExistence type="predicted"/>
<dbReference type="EMBL" id="JACHEO010000003">
    <property type="protein sequence ID" value="MBB5347360.1"/>
    <property type="molecule type" value="Genomic_DNA"/>
</dbReference>
<evidence type="ECO:0000256" key="2">
    <source>
        <dbReference type="SAM" id="MobiDB-lite"/>
    </source>
</evidence>
<name>A0A840V0L1_9BACT</name>
<dbReference type="Pfam" id="PF11783">
    <property type="entry name" value="Cytochrome_cB"/>
    <property type="match status" value="1"/>
</dbReference>
<gene>
    <name evidence="4" type="ORF">HNQ81_001073</name>
</gene>
<evidence type="ECO:0000256" key="1">
    <source>
        <dbReference type="ARBA" id="ARBA00022729"/>
    </source>
</evidence>
<dbReference type="Gene3D" id="3.90.10.10">
    <property type="entry name" value="Cytochrome C3"/>
    <property type="match status" value="1"/>
</dbReference>
<dbReference type="PANTHER" id="PTHR35038">
    <property type="entry name" value="DISSIMILATORY SULFITE REDUCTASE SIRA"/>
    <property type="match status" value="1"/>
</dbReference>
<dbReference type="SUPFAM" id="SSF48695">
    <property type="entry name" value="Multiheme cytochromes"/>
    <property type="match status" value="2"/>
</dbReference>
<evidence type="ECO:0000313" key="4">
    <source>
        <dbReference type="EMBL" id="MBB5347360.1"/>
    </source>
</evidence>
<dbReference type="Proteomes" id="UP000539642">
    <property type="component" value="Unassembled WGS sequence"/>
</dbReference>